<organism evidence="7 8">
    <name type="scientific">Aspergillus novofumigatus (strain IBT 16806)</name>
    <dbReference type="NCBI Taxonomy" id="1392255"/>
    <lineage>
        <taxon>Eukaryota</taxon>
        <taxon>Fungi</taxon>
        <taxon>Dikarya</taxon>
        <taxon>Ascomycota</taxon>
        <taxon>Pezizomycotina</taxon>
        <taxon>Eurotiomycetes</taxon>
        <taxon>Eurotiomycetidae</taxon>
        <taxon>Eurotiales</taxon>
        <taxon>Aspergillaceae</taxon>
        <taxon>Aspergillus</taxon>
        <taxon>Aspergillus subgen. Fumigati</taxon>
    </lineage>
</organism>
<evidence type="ECO:0000313" key="7">
    <source>
        <dbReference type="EMBL" id="PKX90479.1"/>
    </source>
</evidence>
<keyword evidence="5 6" id="KW-0472">Membrane</keyword>
<dbReference type="OrthoDB" id="5294024at2759"/>
<dbReference type="RefSeq" id="XP_024679074.1">
    <property type="nucleotide sequence ID" value="XM_024830899.1"/>
</dbReference>
<dbReference type="OMA" id="APYWHAK"/>
<feature type="transmembrane region" description="Helical" evidence="6">
    <location>
        <begin position="205"/>
        <end position="227"/>
    </location>
</feature>
<dbReference type="GO" id="GO:0016020">
    <property type="term" value="C:membrane"/>
    <property type="evidence" value="ECO:0007669"/>
    <property type="project" value="UniProtKB-SubCell"/>
</dbReference>
<feature type="transmembrane region" description="Helical" evidence="6">
    <location>
        <begin position="173"/>
        <end position="193"/>
    </location>
</feature>
<feature type="transmembrane region" description="Helical" evidence="6">
    <location>
        <begin position="49"/>
        <end position="69"/>
    </location>
</feature>
<dbReference type="STRING" id="1392255.A0A2I1BYM5"/>
<feature type="transmembrane region" description="Helical" evidence="6">
    <location>
        <begin position="19"/>
        <end position="37"/>
    </location>
</feature>
<keyword evidence="8" id="KW-1185">Reference proteome</keyword>
<name>A0A2I1BYM5_ASPN1</name>
<gene>
    <name evidence="7" type="ORF">P174DRAFT_497465</name>
</gene>
<feature type="transmembrane region" description="Helical" evidence="6">
    <location>
        <begin position="75"/>
        <end position="94"/>
    </location>
</feature>
<sequence>MDGFGDANAPPNYQAVKPIADFFVVLMGAGWAINYFAMVHKSFQDQSYAMAIMPLCCNMAWEVVYGLIYPSPNPLEMGLFLIAVAIDFAVIYAAIRFSPNEWTHAPLVRDNLPWIFLFGIVGFITGHLALAAEVGPALAYTYGAALCQLLLSLGAICQLLCRCSTRGASFTLWLSRFLGTVSATIFIVLRWWYWPESFDWLNSPLLLWSFGAWLLLDPLYIVCYWHVKQYEQRLGAKYLEKGK</sequence>
<comment type="caution">
    <text evidence="7">The sequence shown here is derived from an EMBL/GenBank/DDBJ whole genome shotgun (WGS) entry which is preliminary data.</text>
</comment>
<dbReference type="VEuPathDB" id="FungiDB:P174DRAFT_497465"/>
<dbReference type="EMBL" id="MSZS01000008">
    <property type="protein sequence ID" value="PKX90479.1"/>
    <property type="molecule type" value="Genomic_DNA"/>
</dbReference>
<feature type="transmembrane region" description="Helical" evidence="6">
    <location>
        <begin position="114"/>
        <end position="132"/>
    </location>
</feature>
<dbReference type="GeneID" id="36538236"/>
<dbReference type="InterPro" id="IPR039020">
    <property type="entry name" value="PaxB-like"/>
</dbReference>
<keyword evidence="4 6" id="KW-1133">Transmembrane helix</keyword>
<evidence type="ECO:0000256" key="6">
    <source>
        <dbReference type="SAM" id="Phobius"/>
    </source>
</evidence>
<comment type="similarity">
    <text evidence="2">Belongs to the paxB family.</text>
</comment>
<dbReference type="PANTHER" id="PTHR42038:SF2">
    <property type="entry name" value="TERPENE CYCLASE AUSL"/>
    <property type="match status" value="1"/>
</dbReference>
<evidence type="ECO:0000256" key="3">
    <source>
        <dbReference type="ARBA" id="ARBA00022692"/>
    </source>
</evidence>
<accession>A0A2I1BYM5</accession>
<evidence type="ECO:0000256" key="4">
    <source>
        <dbReference type="ARBA" id="ARBA00022989"/>
    </source>
</evidence>
<dbReference type="PANTHER" id="PTHR42038">
    <property type="match status" value="1"/>
</dbReference>
<proteinExistence type="inferred from homology"/>
<evidence type="ECO:0000256" key="2">
    <source>
        <dbReference type="ARBA" id="ARBA00006757"/>
    </source>
</evidence>
<comment type="subcellular location">
    <subcellularLocation>
        <location evidence="1">Membrane</location>
        <topology evidence="1">Multi-pass membrane protein</topology>
    </subcellularLocation>
</comment>
<evidence type="ECO:0000256" key="1">
    <source>
        <dbReference type="ARBA" id="ARBA00004141"/>
    </source>
</evidence>
<feature type="transmembrane region" description="Helical" evidence="6">
    <location>
        <begin position="138"/>
        <end position="161"/>
    </location>
</feature>
<reference evidence="8" key="1">
    <citation type="journal article" date="2018" name="Proc. Natl. Acad. Sci. U.S.A.">
        <title>Linking secondary metabolites to gene clusters through genome sequencing of six diverse Aspergillus species.</title>
        <authorList>
            <person name="Kaerboelling I."/>
            <person name="Vesth T.C."/>
            <person name="Frisvad J.C."/>
            <person name="Nybo J.L."/>
            <person name="Theobald S."/>
            <person name="Kuo A."/>
            <person name="Bowyer P."/>
            <person name="Matsuda Y."/>
            <person name="Mondo S."/>
            <person name="Lyhne E.K."/>
            <person name="Kogle M.E."/>
            <person name="Clum A."/>
            <person name="Lipzen A."/>
            <person name="Salamov A."/>
            <person name="Ngan C.Y."/>
            <person name="Daum C."/>
            <person name="Chiniquy J."/>
            <person name="Barry K."/>
            <person name="LaButti K."/>
            <person name="Haridas S."/>
            <person name="Simmons B.A."/>
            <person name="Magnuson J.K."/>
            <person name="Mortensen U.H."/>
            <person name="Larsen T.O."/>
            <person name="Grigoriev I.V."/>
            <person name="Baker S.E."/>
            <person name="Andersen M.R."/>
        </authorList>
    </citation>
    <scope>NUCLEOTIDE SEQUENCE [LARGE SCALE GENOMIC DNA]</scope>
    <source>
        <strain evidence="8">IBT 16806</strain>
    </source>
</reference>
<dbReference type="GO" id="GO:0016829">
    <property type="term" value="F:lyase activity"/>
    <property type="evidence" value="ECO:0007669"/>
    <property type="project" value="InterPro"/>
</dbReference>
<dbReference type="AlphaFoldDB" id="A0A2I1BYM5"/>
<dbReference type="Pfam" id="PF25129">
    <property type="entry name" value="Pyr4-TMTC"/>
    <property type="match status" value="1"/>
</dbReference>
<keyword evidence="3 6" id="KW-0812">Transmembrane</keyword>
<dbReference type="Proteomes" id="UP000234474">
    <property type="component" value="Unassembled WGS sequence"/>
</dbReference>
<evidence type="ECO:0000313" key="8">
    <source>
        <dbReference type="Proteomes" id="UP000234474"/>
    </source>
</evidence>
<evidence type="ECO:0000256" key="5">
    <source>
        <dbReference type="ARBA" id="ARBA00023136"/>
    </source>
</evidence>
<protein>
    <submittedName>
        <fullName evidence="7">Integral membrane protein</fullName>
    </submittedName>
</protein>